<evidence type="ECO:0000256" key="5">
    <source>
        <dbReference type="ARBA" id="ARBA00022737"/>
    </source>
</evidence>
<dbReference type="EMBL" id="LSSM01001137">
    <property type="protein sequence ID" value="OMJ27162.1"/>
    <property type="molecule type" value="Genomic_DNA"/>
</dbReference>
<dbReference type="PANTHER" id="PTHR43394">
    <property type="entry name" value="ATP-DEPENDENT PERMEASE MDL1, MITOCHONDRIAL"/>
    <property type="match status" value="1"/>
</dbReference>
<feature type="domain" description="ABC transmembrane type-1" evidence="13">
    <location>
        <begin position="744"/>
        <end position="1029"/>
    </location>
</feature>
<dbReference type="InterPro" id="IPR003593">
    <property type="entry name" value="AAA+_ATPase"/>
</dbReference>
<keyword evidence="6" id="KW-0547">Nucleotide-binding</keyword>
<feature type="domain" description="ABC transporter" evidence="12">
    <location>
        <begin position="430"/>
        <end position="671"/>
    </location>
</feature>
<dbReference type="InterPro" id="IPR003439">
    <property type="entry name" value="ABC_transporter-like_ATP-bd"/>
</dbReference>
<dbReference type="SUPFAM" id="SSF90123">
    <property type="entry name" value="ABC transporter transmembrane region"/>
    <property type="match status" value="2"/>
</dbReference>
<feature type="compositionally biased region" description="Basic and acidic residues" evidence="10">
    <location>
        <begin position="1"/>
        <end position="10"/>
    </location>
</feature>
<dbReference type="FunFam" id="3.40.50.300:FF:000916">
    <property type="entry name" value="ABC transporter B family member 9"/>
    <property type="match status" value="1"/>
</dbReference>
<evidence type="ECO:0000256" key="7">
    <source>
        <dbReference type="ARBA" id="ARBA00022840"/>
    </source>
</evidence>
<evidence type="ECO:0000256" key="4">
    <source>
        <dbReference type="ARBA" id="ARBA00022692"/>
    </source>
</evidence>
<gene>
    <name evidence="14" type="ORF">AYI69_g11387</name>
    <name evidence="15" type="ORF">AYI69_g3408</name>
</gene>
<feature type="transmembrane region" description="Helical" evidence="11">
    <location>
        <begin position="964"/>
        <end position="987"/>
    </location>
</feature>
<feature type="transmembrane region" description="Helical" evidence="11">
    <location>
        <begin position="153"/>
        <end position="176"/>
    </location>
</feature>
<feature type="compositionally biased region" description="Low complexity" evidence="10">
    <location>
        <begin position="33"/>
        <end position="43"/>
    </location>
</feature>
<feature type="transmembrane region" description="Helical" evidence="11">
    <location>
        <begin position="329"/>
        <end position="347"/>
    </location>
</feature>
<dbReference type="InterPro" id="IPR011527">
    <property type="entry name" value="ABC1_TM_dom"/>
</dbReference>
<dbReference type="GO" id="GO:0005524">
    <property type="term" value="F:ATP binding"/>
    <property type="evidence" value="ECO:0007669"/>
    <property type="project" value="UniProtKB-KW"/>
</dbReference>
<keyword evidence="16" id="KW-1185">Reference proteome</keyword>
<dbReference type="PROSITE" id="PS50929">
    <property type="entry name" value="ABC_TM1F"/>
    <property type="match status" value="2"/>
</dbReference>
<dbReference type="Gene3D" id="1.20.1560.10">
    <property type="entry name" value="ABC transporter type 1, transmembrane domain"/>
    <property type="match status" value="1"/>
</dbReference>
<evidence type="ECO:0000259" key="12">
    <source>
        <dbReference type="PROSITE" id="PS50893"/>
    </source>
</evidence>
<comment type="caution">
    <text evidence="14">The sequence shown here is derived from an EMBL/GenBank/DDBJ whole genome shotgun (WGS) entry which is preliminary data.</text>
</comment>
<dbReference type="InterPro" id="IPR017871">
    <property type="entry name" value="ABC_transporter-like_CS"/>
</dbReference>
<dbReference type="FunFam" id="1.20.1560.10:FF:000018">
    <property type="entry name" value="ATP-binding cassette subfamily B member 11"/>
    <property type="match status" value="1"/>
</dbReference>
<feature type="domain" description="ABC transmembrane type-1" evidence="13">
    <location>
        <begin position="99"/>
        <end position="394"/>
    </location>
</feature>
<dbReference type="CDD" id="cd18578">
    <property type="entry name" value="ABC_6TM_Pgp_ABCB1_D2_like"/>
    <property type="match status" value="1"/>
</dbReference>
<dbReference type="InterPro" id="IPR027417">
    <property type="entry name" value="P-loop_NTPase"/>
</dbReference>
<feature type="transmembrane region" description="Helical" evidence="11">
    <location>
        <begin position="1007"/>
        <end position="1027"/>
    </location>
</feature>
<evidence type="ECO:0000256" key="1">
    <source>
        <dbReference type="ARBA" id="ARBA00004141"/>
    </source>
</evidence>
<dbReference type="SMART" id="SM00382">
    <property type="entry name" value="AAA"/>
    <property type="match status" value="2"/>
</dbReference>
<protein>
    <submittedName>
        <fullName evidence="14">Multidrug resistance protein 1A</fullName>
    </submittedName>
</protein>
<reference evidence="16" key="1">
    <citation type="submission" date="2017-01" db="EMBL/GenBank/DDBJ databases">
        <authorList>
            <person name="Wang Y."/>
            <person name="White M."/>
            <person name="Kvist S."/>
            <person name="Moncalvo J.-M."/>
        </authorList>
    </citation>
    <scope>NUCLEOTIDE SEQUENCE [LARGE SCALE GENOMIC DNA]</scope>
    <source>
        <strain evidence="16">ID-206-W2</strain>
    </source>
</reference>
<feature type="transmembrane region" description="Helical" evidence="11">
    <location>
        <begin position="367"/>
        <end position="386"/>
    </location>
</feature>
<name>A0A1R1WZ70_9FUNG</name>
<dbReference type="GO" id="GO:0090374">
    <property type="term" value="P:oligopeptide export from mitochondrion"/>
    <property type="evidence" value="ECO:0007669"/>
    <property type="project" value="TreeGrafter"/>
</dbReference>
<evidence type="ECO:0000256" key="9">
    <source>
        <dbReference type="ARBA" id="ARBA00023136"/>
    </source>
</evidence>
<keyword evidence="4 11" id="KW-0812">Transmembrane</keyword>
<evidence type="ECO:0000313" key="14">
    <source>
        <dbReference type="EMBL" id="OMJ07637.1"/>
    </source>
</evidence>
<comment type="subcellular location">
    <subcellularLocation>
        <location evidence="1">Membrane</location>
        <topology evidence="1">Multi-pass membrane protein</topology>
    </subcellularLocation>
</comment>
<evidence type="ECO:0000256" key="10">
    <source>
        <dbReference type="SAM" id="MobiDB-lite"/>
    </source>
</evidence>
<dbReference type="PROSITE" id="PS00211">
    <property type="entry name" value="ABC_TRANSPORTER_1"/>
    <property type="match status" value="2"/>
</dbReference>
<dbReference type="GO" id="GO:0016887">
    <property type="term" value="F:ATP hydrolysis activity"/>
    <property type="evidence" value="ECO:0007669"/>
    <property type="project" value="InterPro"/>
</dbReference>
<comment type="similarity">
    <text evidence="2">Belongs to the ABC transporter superfamily. ABCB family. Multidrug resistance exporter (TC 3.A.1.201) subfamily.</text>
</comment>
<evidence type="ECO:0000313" key="16">
    <source>
        <dbReference type="Proteomes" id="UP000187429"/>
    </source>
</evidence>
<dbReference type="Pfam" id="PF00664">
    <property type="entry name" value="ABC_membrane"/>
    <property type="match status" value="2"/>
</dbReference>
<dbReference type="Pfam" id="PF00005">
    <property type="entry name" value="ABC_tran"/>
    <property type="match status" value="2"/>
</dbReference>
<feature type="domain" description="ABC transporter" evidence="12">
    <location>
        <begin position="1064"/>
        <end position="1300"/>
    </location>
</feature>
<feature type="region of interest" description="Disordered" evidence="10">
    <location>
        <begin position="1"/>
        <end position="48"/>
    </location>
</feature>
<sequence length="1306" mass="143880">MSPMDSEKIHNTIISTDPEDSLLKLQTTPGTQSDSLSKASSKSTENEKFALPQVTPKNGFGRFFKKRKAPESTEKILPPVSFAKLFRFATPKERIILYFGAIFSVLSGITMPVMTLIFSNLSGAFIQYGNLSKNETTSAAKDYLNSQVKKYCLIYLGLAIYNFTASYIQNVTFSIVSERQNKRIREEYYRSALRQDMGWFDKESGGDLTTRLSSDISVIQDGIGVKLSYLIQYLSTFIFGIILAFYRGWKMALVVVSIIPLILIVGTLMGVNVGKLAKKLQDQYAKSGSIANEVFSSMRTIMAFNSQPRELERYTNSIENAIKTERSKAIVLSLGLGGIFFFVYVMYSLGFWYGAKLIRDGQSDPTKVLNVFFALIIGGFSLGGAAPSLSAITSARGAAANVFDVIDRVSPIDPLDTEKGIKVESFKGEIEFKNVTFSYPTRKEVKALDNFSITVKPGQKIALVGESGCGKSTTIGLIQRFYDVLEGSVKIDGIDVREYNVRSLRQNIGIVSQEPVLFDTTIFQNIQYGGKDMESFLPTKEMVEQACKDANIHNFIMSLPEKYETIVGERGAQLSGGQKQRIAIARSLIRNPQILLLDEATSALDTESERLVQEALDRSAVNRTTITVAHRLSTIKDSDVIYVCGKGQVIEFGTHDDLVARNGAYTALVNAQKINSESEDSSAINSESLDIKKIQIKKTVTIISSKEKLEEELKDVKVSKISGMSTLFKIYTSNPKSLIEFIPASIGSIVNGMLFPIFSIFFSKILIAFGNPDLAQQKKDTDFYALLFFIFAVIVLFSVSIRTYYFAIGSLGIMRDLRKKFYFSLINQESKFFDMKENGTGIITTRLSSEPEDVYKFGSESFPMLLNAGASLVTGIAIAFTKDWRLTLIILSVIPLLAFAQASNSKSITGRVKKSKGITESGAKEAAEAISNIRTVANLTREPTFINNFCTSNITPFKLSIRSCYIGGISYAFSQCAVFLVYSLAFYAGSRFVLNGTLTAENMFNTLYAIVFASVALGQASQFLGFIPKALVSSVKLTETLAITPKIDINNPNGESISNVEGKIRGTDVKFNYPSRPDVKVLRGVNLDIKPGQTVGLVGSSGSGKSTIINLVLRLYDVLDGSVSVEDVNVKDWNLKKLRNEPTLVSQEPSLFDVTVAENIKYGKSDATQFEVEQAAKSSNIHKMILDLPDGYDTRVGSNGSQLSGGQKQRLAIARALIRNPRILLLDEATSALDTESEKLVQAALDEASVGRTTITIAHRLSTIQNADWIYVFDKGEIIEQGTHSSLLGLRGTYYSLVVQQSLTRN</sequence>
<dbReference type="CDD" id="cd18577">
    <property type="entry name" value="ABC_6TM_Pgp_ABCB1_D1_like"/>
    <property type="match status" value="1"/>
</dbReference>
<dbReference type="InterPro" id="IPR039421">
    <property type="entry name" value="Type_1_exporter"/>
</dbReference>
<dbReference type="OrthoDB" id="6500128at2759"/>
<dbReference type="InterPro" id="IPR036640">
    <property type="entry name" value="ABC1_TM_sf"/>
</dbReference>
<feature type="transmembrane region" description="Helical" evidence="11">
    <location>
        <begin position="783"/>
        <end position="805"/>
    </location>
</feature>
<organism evidence="14 16">
    <name type="scientific">Smittium culicis</name>
    <dbReference type="NCBI Taxonomy" id="133412"/>
    <lineage>
        <taxon>Eukaryota</taxon>
        <taxon>Fungi</taxon>
        <taxon>Fungi incertae sedis</taxon>
        <taxon>Zoopagomycota</taxon>
        <taxon>Kickxellomycotina</taxon>
        <taxon>Harpellomycetes</taxon>
        <taxon>Harpellales</taxon>
        <taxon>Legeriomycetaceae</taxon>
        <taxon>Smittium</taxon>
    </lineage>
</organism>
<dbReference type="EMBL" id="LSSM01007609">
    <property type="protein sequence ID" value="OMJ07637.1"/>
    <property type="molecule type" value="Genomic_DNA"/>
</dbReference>
<keyword evidence="7" id="KW-0067">ATP-binding</keyword>
<dbReference type="SUPFAM" id="SSF52540">
    <property type="entry name" value="P-loop containing nucleoside triphosphate hydrolases"/>
    <property type="match status" value="2"/>
</dbReference>
<evidence type="ECO:0000313" key="15">
    <source>
        <dbReference type="EMBL" id="OMJ27162.1"/>
    </source>
</evidence>
<dbReference type="FunFam" id="3.40.50.300:FF:000205">
    <property type="entry name" value="ABC transporter B family member 4"/>
    <property type="match status" value="1"/>
</dbReference>
<evidence type="ECO:0000256" key="3">
    <source>
        <dbReference type="ARBA" id="ARBA00022448"/>
    </source>
</evidence>
<keyword evidence="8 11" id="KW-1133">Transmembrane helix</keyword>
<keyword evidence="3" id="KW-0813">Transport</keyword>
<feature type="transmembrane region" description="Helical" evidence="11">
    <location>
        <begin position="227"/>
        <end position="246"/>
    </location>
</feature>
<accession>A0A1R1WZ70</accession>
<dbReference type="GO" id="GO:0015421">
    <property type="term" value="F:ABC-type oligopeptide transporter activity"/>
    <property type="evidence" value="ECO:0007669"/>
    <property type="project" value="TreeGrafter"/>
</dbReference>
<dbReference type="PROSITE" id="PS50893">
    <property type="entry name" value="ABC_TRANSPORTER_2"/>
    <property type="match status" value="2"/>
</dbReference>
<proteinExistence type="inferred from homology"/>
<dbReference type="Gene3D" id="3.40.50.300">
    <property type="entry name" value="P-loop containing nucleotide triphosphate hydrolases"/>
    <property type="match status" value="2"/>
</dbReference>
<feature type="transmembrane region" description="Helical" evidence="11">
    <location>
        <begin position="252"/>
        <end position="271"/>
    </location>
</feature>
<evidence type="ECO:0000256" key="6">
    <source>
        <dbReference type="ARBA" id="ARBA00022741"/>
    </source>
</evidence>
<reference evidence="14" key="2">
    <citation type="submission" date="2017-01" db="EMBL/GenBank/DDBJ databases">
        <authorList>
            <person name="Mah S.A."/>
            <person name="Swanson W.J."/>
            <person name="Moy G.W."/>
            <person name="Vacquier V.D."/>
        </authorList>
    </citation>
    <scope>NUCLEOTIDE SEQUENCE [LARGE SCALE GENOMIC DNA]</scope>
    <source>
        <strain evidence="14">ID-206-W2</strain>
    </source>
</reference>
<keyword evidence="5" id="KW-0677">Repeat</keyword>
<evidence type="ECO:0000256" key="11">
    <source>
        <dbReference type="SAM" id="Phobius"/>
    </source>
</evidence>
<evidence type="ECO:0000256" key="8">
    <source>
        <dbReference type="ARBA" id="ARBA00022989"/>
    </source>
</evidence>
<feature type="transmembrane region" description="Helical" evidence="11">
    <location>
        <begin position="738"/>
        <end position="763"/>
    </location>
</feature>
<keyword evidence="9 11" id="KW-0472">Membrane</keyword>
<dbReference type="GO" id="GO:0005743">
    <property type="term" value="C:mitochondrial inner membrane"/>
    <property type="evidence" value="ECO:0007669"/>
    <property type="project" value="TreeGrafter"/>
</dbReference>
<dbReference type="PANTHER" id="PTHR43394:SF27">
    <property type="entry name" value="ATP-DEPENDENT TRANSLOCASE ABCB1-LIKE"/>
    <property type="match status" value="1"/>
</dbReference>
<feature type="transmembrane region" description="Helical" evidence="11">
    <location>
        <begin position="95"/>
        <end position="118"/>
    </location>
</feature>
<evidence type="ECO:0000256" key="2">
    <source>
        <dbReference type="ARBA" id="ARBA00007577"/>
    </source>
</evidence>
<evidence type="ECO:0000259" key="13">
    <source>
        <dbReference type="PROSITE" id="PS50929"/>
    </source>
</evidence>
<dbReference type="Proteomes" id="UP000187429">
    <property type="component" value="Unassembled WGS sequence"/>
</dbReference>
<dbReference type="CDD" id="cd03249">
    <property type="entry name" value="ABC_MTABC3_MDL1_MDL2"/>
    <property type="match status" value="2"/>
</dbReference>